<dbReference type="Pfam" id="PF05656">
    <property type="entry name" value="DUF805"/>
    <property type="match status" value="1"/>
</dbReference>
<gene>
    <name evidence="2" type="ORF">JIN84_16220</name>
</gene>
<evidence type="ECO:0000256" key="1">
    <source>
        <dbReference type="SAM" id="Phobius"/>
    </source>
</evidence>
<sequence length="137" mass="15334">MSENSSHLRFISVSPANWDAGQILFSFSGRISRLTYWLGMLGVFASTFVISELTTSFMPRQPGSAIGTFAITLNIAVFTIYTWIILALLTKRWHDLGKSGNWTLIGLIPFIGPIWVFIECGWVRGTLGRNKYGRDPS</sequence>
<dbReference type="Proteomes" id="UP000600139">
    <property type="component" value="Unassembled WGS sequence"/>
</dbReference>
<keyword evidence="1" id="KW-0472">Membrane</keyword>
<evidence type="ECO:0000313" key="3">
    <source>
        <dbReference type="Proteomes" id="UP000600139"/>
    </source>
</evidence>
<accession>A0A934R562</accession>
<organism evidence="2 3">
    <name type="scientific">Luteolibacter yonseiensis</name>
    <dbReference type="NCBI Taxonomy" id="1144680"/>
    <lineage>
        <taxon>Bacteria</taxon>
        <taxon>Pseudomonadati</taxon>
        <taxon>Verrucomicrobiota</taxon>
        <taxon>Verrucomicrobiia</taxon>
        <taxon>Verrucomicrobiales</taxon>
        <taxon>Verrucomicrobiaceae</taxon>
        <taxon>Luteolibacter</taxon>
    </lineage>
</organism>
<dbReference type="AlphaFoldDB" id="A0A934R562"/>
<comment type="caution">
    <text evidence="2">The sequence shown here is derived from an EMBL/GenBank/DDBJ whole genome shotgun (WGS) entry which is preliminary data.</text>
</comment>
<feature type="transmembrane region" description="Helical" evidence="1">
    <location>
        <begin position="102"/>
        <end position="123"/>
    </location>
</feature>
<dbReference type="RefSeq" id="WP_200352120.1">
    <property type="nucleotide sequence ID" value="NZ_BAABHZ010000001.1"/>
</dbReference>
<keyword evidence="1" id="KW-1133">Transmembrane helix</keyword>
<reference evidence="2" key="1">
    <citation type="submission" date="2021-01" db="EMBL/GenBank/DDBJ databases">
        <title>Modified the classification status of verrucomicrobia.</title>
        <authorList>
            <person name="Feng X."/>
        </authorList>
    </citation>
    <scope>NUCLEOTIDE SEQUENCE</scope>
    <source>
        <strain evidence="2">JCM 18052</strain>
    </source>
</reference>
<dbReference type="EMBL" id="JAENIK010000012">
    <property type="protein sequence ID" value="MBK1817167.1"/>
    <property type="molecule type" value="Genomic_DNA"/>
</dbReference>
<feature type="transmembrane region" description="Helical" evidence="1">
    <location>
        <begin position="65"/>
        <end position="90"/>
    </location>
</feature>
<dbReference type="GO" id="GO:0005886">
    <property type="term" value="C:plasma membrane"/>
    <property type="evidence" value="ECO:0007669"/>
    <property type="project" value="TreeGrafter"/>
</dbReference>
<dbReference type="InterPro" id="IPR008523">
    <property type="entry name" value="DUF805"/>
</dbReference>
<dbReference type="PANTHER" id="PTHR34980">
    <property type="entry name" value="INNER MEMBRANE PROTEIN-RELATED-RELATED"/>
    <property type="match status" value="1"/>
</dbReference>
<protein>
    <submittedName>
        <fullName evidence="2">DUF805 domain-containing protein</fullName>
    </submittedName>
</protein>
<proteinExistence type="predicted"/>
<keyword evidence="3" id="KW-1185">Reference proteome</keyword>
<dbReference type="PANTHER" id="PTHR34980:SF3">
    <property type="entry name" value="BLR8105 PROTEIN"/>
    <property type="match status" value="1"/>
</dbReference>
<evidence type="ECO:0000313" key="2">
    <source>
        <dbReference type="EMBL" id="MBK1817167.1"/>
    </source>
</evidence>
<keyword evidence="1" id="KW-0812">Transmembrane</keyword>
<feature type="transmembrane region" description="Helical" evidence="1">
    <location>
        <begin position="34"/>
        <end position="53"/>
    </location>
</feature>
<name>A0A934R562_9BACT</name>